<proteinExistence type="predicted"/>
<dbReference type="EMBL" id="MIHA01000009">
    <property type="protein sequence ID" value="ODQ89642.1"/>
    <property type="molecule type" value="Genomic_DNA"/>
</dbReference>
<comment type="caution">
    <text evidence="2">The sequence shown here is derived from an EMBL/GenBank/DDBJ whole genome shotgun (WGS) entry which is preliminary data.</text>
</comment>
<dbReference type="PANTHER" id="PTHR23026:SF123">
    <property type="entry name" value="NAD(P)H NITROREDUCTASE RV3131-RELATED"/>
    <property type="match status" value="1"/>
</dbReference>
<dbReference type="Pfam" id="PF00881">
    <property type="entry name" value="Nitroreductase"/>
    <property type="match status" value="1"/>
</dbReference>
<dbReference type="InterPro" id="IPR029479">
    <property type="entry name" value="Nitroreductase"/>
</dbReference>
<dbReference type="Proteomes" id="UP000094053">
    <property type="component" value="Unassembled WGS sequence"/>
</dbReference>
<organism evidence="2 3">
    <name type="scientific">Mycolicibacterium flavescens</name>
    <name type="common">Mycobacterium flavescens</name>
    <dbReference type="NCBI Taxonomy" id="1776"/>
    <lineage>
        <taxon>Bacteria</taxon>
        <taxon>Bacillati</taxon>
        <taxon>Actinomycetota</taxon>
        <taxon>Actinomycetes</taxon>
        <taxon>Mycobacteriales</taxon>
        <taxon>Mycobacteriaceae</taxon>
        <taxon>Mycolicibacterium</taxon>
    </lineage>
</organism>
<evidence type="ECO:0000259" key="1">
    <source>
        <dbReference type="Pfam" id="PF00881"/>
    </source>
</evidence>
<dbReference type="InterPro" id="IPR000415">
    <property type="entry name" value="Nitroreductase-like"/>
</dbReference>
<keyword evidence="3" id="KW-1185">Reference proteome</keyword>
<reference evidence="3" key="1">
    <citation type="submission" date="2016-09" db="EMBL/GenBank/DDBJ databases">
        <authorList>
            <person name="Greninger A.L."/>
            <person name="Jerome K.R."/>
            <person name="Mcnair B."/>
            <person name="Wallis C."/>
            <person name="Fang F."/>
        </authorList>
    </citation>
    <scope>NUCLEOTIDE SEQUENCE [LARGE SCALE GENOMIC DNA]</scope>
    <source>
        <strain evidence="3">M6</strain>
    </source>
</reference>
<dbReference type="CDD" id="cd02062">
    <property type="entry name" value="Nitro_FMN_reductase"/>
    <property type="match status" value="1"/>
</dbReference>
<accession>A0A1E3RJJ3</accession>
<sequence length="221" mass="24648">MREPTDDVWETLATARAIRRFTCEPVDDATLDRCLQAATWAPNGANAQLWRFVVLDSPEQRAVVAEAARLALRSIETIYGMSRPADDDHSRAARNNRATYELHDRAGELTSVLFTAFRNEFSSEFLQGGSIFPAMQNFYLAARAQGLGACFTSWASYDGEALLREAVGVPGEWVLAGHVVVGWPRGRHGPVRRRPIDDVVFRNHWDAARSDIIYGAGARKR</sequence>
<name>A0A1E3RJJ3_MYCFV</name>
<gene>
    <name evidence="2" type="ORF">BHQ18_14650</name>
</gene>
<evidence type="ECO:0000313" key="3">
    <source>
        <dbReference type="Proteomes" id="UP000094053"/>
    </source>
</evidence>
<feature type="domain" description="Nitroreductase" evidence="1">
    <location>
        <begin position="14"/>
        <end position="183"/>
    </location>
</feature>
<evidence type="ECO:0000313" key="2">
    <source>
        <dbReference type="EMBL" id="ODQ89642.1"/>
    </source>
</evidence>
<dbReference type="Gene3D" id="3.40.109.10">
    <property type="entry name" value="NADH Oxidase"/>
    <property type="match status" value="1"/>
</dbReference>
<dbReference type="GO" id="GO:0016491">
    <property type="term" value="F:oxidoreductase activity"/>
    <property type="evidence" value="ECO:0007669"/>
    <property type="project" value="InterPro"/>
</dbReference>
<dbReference type="SUPFAM" id="SSF55469">
    <property type="entry name" value="FMN-dependent nitroreductase-like"/>
    <property type="match status" value="1"/>
</dbReference>
<dbReference type="InterPro" id="IPR050627">
    <property type="entry name" value="Nitroreductase/BluB"/>
</dbReference>
<dbReference type="OrthoDB" id="9798230at2"/>
<dbReference type="STRING" id="1776.BHQ18_14650"/>
<dbReference type="PANTHER" id="PTHR23026">
    <property type="entry name" value="NADPH NITROREDUCTASE"/>
    <property type="match status" value="1"/>
</dbReference>
<protein>
    <submittedName>
        <fullName evidence="2">Nitroreductase</fullName>
    </submittedName>
</protein>
<dbReference type="AlphaFoldDB" id="A0A1E3RJJ3"/>
<dbReference type="RefSeq" id="WP_069414335.1">
    <property type="nucleotide sequence ID" value="NZ_JACKUL010000026.1"/>
</dbReference>